<gene>
    <name evidence="2" type="ORF">A6F49_04535</name>
</gene>
<evidence type="ECO:0000313" key="3">
    <source>
        <dbReference type="Proteomes" id="UP000078292"/>
    </source>
</evidence>
<reference evidence="2 3" key="1">
    <citation type="submission" date="2016-04" db="EMBL/GenBank/DDBJ databases">
        <title>First whole genome shotgun sequence of the bacterium Enteractinococcus sp. strain UASWS1574.</title>
        <authorList>
            <person name="Crovadore J."/>
            <person name="Chablais R."/>
            <person name="Lefort F."/>
        </authorList>
    </citation>
    <scope>NUCLEOTIDE SEQUENCE [LARGE SCALE GENOMIC DNA]</scope>
    <source>
        <strain evidence="2 3">UASWS1574</strain>
    </source>
</reference>
<proteinExistence type="predicted"/>
<feature type="transmembrane region" description="Helical" evidence="1">
    <location>
        <begin position="66"/>
        <end position="88"/>
    </location>
</feature>
<keyword evidence="3" id="KW-1185">Reference proteome</keyword>
<comment type="caution">
    <text evidence="2">The sequence shown here is derived from an EMBL/GenBank/DDBJ whole genome shotgun (WGS) entry which is preliminary data.</text>
</comment>
<organism evidence="2 3">
    <name type="scientific">Enteractinococcus helveticum</name>
    <dbReference type="NCBI Taxonomy" id="1837282"/>
    <lineage>
        <taxon>Bacteria</taxon>
        <taxon>Bacillati</taxon>
        <taxon>Actinomycetota</taxon>
        <taxon>Actinomycetes</taxon>
        <taxon>Micrococcales</taxon>
        <taxon>Micrococcaceae</taxon>
    </lineage>
</organism>
<dbReference type="RefSeq" id="WP_043055677.1">
    <property type="nucleotide sequence ID" value="NZ_LXEY01000008.1"/>
</dbReference>
<keyword evidence="1" id="KW-1133">Transmembrane helix</keyword>
<protein>
    <submittedName>
        <fullName evidence="2">Uncharacterized protein</fullName>
    </submittedName>
</protein>
<sequence length="93" mass="10018">MSLLLSQSNKASDLATVPSINLLIDVLCLVVIAVGAVIAFIAAWNRRPKTPQHYLESIVFPDRYRSLLVLGMALLFIGLAVLAVRLIVGSSSL</sequence>
<feature type="transmembrane region" description="Helical" evidence="1">
    <location>
        <begin position="20"/>
        <end position="45"/>
    </location>
</feature>
<keyword evidence="1" id="KW-0472">Membrane</keyword>
<accession>A0A1B7M2E9</accession>
<evidence type="ECO:0000256" key="1">
    <source>
        <dbReference type="SAM" id="Phobius"/>
    </source>
</evidence>
<dbReference type="Proteomes" id="UP000078292">
    <property type="component" value="Unassembled WGS sequence"/>
</dbReference>
<evidence type="ECO:0000313" key="2">
    <source>
        <dbReference type="EMBL" id="OAV62777.1"/>
    </source>
</evidence>
<dbReference type="AlphaFoldDB" id="A0A1B7M2E9"/>
<dbReference type="EMBL" id="LXEY01000008">
    <property type="protein sequence ID" value="OAV62777.1"/>
    <property type="molecule type" value="Genomic_DNA"/>
</dbReference>
<keyword evidence="1" id="KW-0812">Transmembrane</keyword>
<name>A0A1B7M2E9_9MICC</name>